<comment type="caution">
    <text evidence="3">The sequence shown here is derived from an EMBL/GenBank/DDBJ whole genome shotgun (WGS) entry which is preliminary data.</text>
</comment>
<evidence type="ECO:0000313" key="3">
    <source>
        <dbReference type="EMBL" id="KAG9245088.1"/>
    </source>
</evidence>
<proteinExistence type="predicted"/>
<dbReference type="Proteomes" id="UP000887226">
    <property type="component" value="Unassembled WGS sequence"/>
</dbReference>
<evidence type="ECO:0000256" key="1">
    <source>
        <dbReference type="SAM" id="MobiDB-lite"/>
    </source>
</evidence>
<name>A0A9P7Z561_9HELO</name>
<feature type="compositionally biased region" description="Polar residues" evidence="1">
    <location>
        <begin position="125"/>
        <end position="148"/>
    </location>
</feature>
<feature type="compositionally biased region" description="Pro residues" evidence="1">
    <location>
        <begin position="112"/>
        <end position="121"/>
    </location>
</feature>
<organism evidence="3 4">
    <name type="scientific">Calycina marina</name>
    <dbReference type="NCBI Taxonomy" id="1763456"/>
    <lineage>
        <taxon>Eukaryota</taxon>
        <taxon>Fungi</taxon>
        <taxon>Dikarya</taxon>
        <taxon>Ascomycota</taxon>
        <taxon>Pezizomycotina</taxon>
        <taxon>Leotiomycetes</taxon>
        <taxon>Helotiales</taxon>
        <taxon>Pezizellaceae</taxon>
        <taxon>Calycina</taxon>
    </lineage>
</organism>
<sequence>MKDVFYVNHAFIVVLFGLLVCVIYQDVATIPDVNLGYAIYPETLNIRLRFFLFQVLRDKGASFLGVRRVLAPNLHEAFTNARIRLQTLSQHTYSPTSATNMHQPAPCASQLPFPPPPPPAATKPSTVARSTVPDSKPTPTGSQMPSPT</sequence>
<keyword evidence="2" id="KW-0812">Transmembrane</keyword>
<dbReference type="AlphaFoldDB" id="A0A9P7Z561"/>
<evidence type="ECO:0000313" key="4">
    <source>
        <dbReference type="Proteomes" id="UP000887226"/>
    </source>
</evidence>
<feature type="transmembrane region" description="Helical" evidence="2">
    <location>
        <begin position="6"/>
        <end position="24"/>
    </location>
</feature>
<keyword evidence="2" id="KW-0472">Membrane</keyword>
<reference evidence="3" key="1">
    <citation type="journal article" date="2021" name="IMA Fungus">
        <title>Genomic characterization of three marine fungi, including Emericellopsis atlantica sp. nov. with signatures of a generalist lifestyle and marine biomass degradation.</title>
        <authorList>
            <person name="Hagestad O.C."/>
            <person name="Hou L."/>
            <person name="Andersen J.H."/>
            <person name="Hansen E.H."/>
            <person name="Altermark B."/>
            <person name="Li C."/>
            <person name="Kuhnert E."/>
            <person name="Cox R.J."/>
            <person name="Crous P.W."/>
            <person name="Spatafora J.W."/>
            <person name="Lail K."/>
            <person name="Amirebrahimi M."/>
            <person name="Lipzen A."/>
            <person name="Pangilinan J."/>
            <person name="Andreopoulos W."/>
            <person name="Hayes R.D."/>
            <person name="Ng V."/>
            <person name="Grigoriev I.V."/>
            <person name="Jackson S.A."/>
            <person name="Sutton T.D.S."/>
            <person name="Dobson A.D.W."/>
            <person name="Rama T."/>
        </authorList>
    </citation>
    <scope>NUCLEOTIDE SEQUENCE</scope>
    <source>
        <strain evidence="3">TRa3180A</strain>
    </source>
</reference>
<feature type="compositionally biased region" description="Polar residues" evidence="1">
    <location>
        <begin position="93"/>
        <end position="102"/>
    </location>
</feature>
<gene>
    <name evidence="3" type="ORF">BJ878DRAFT_567008</name>
</gene>
<keyword evidence="2" id="KW-1133">Transmembrane helix</keyword>
<dbReference type="EMBL" id="MU253866">
    <property type="protein sequence ID" value="KAG9245088.1"/>
    <property type="molecule type" value="Genomic_DNA"/>
</dbReference>
<feature type="region of interest" description="Disordered" evidence="1">
    <location>
        <begin position="93"/>
        <end position="148"/>
    </location>
</feature>
<accession>A0A9P7Z561</accession>
<protein>
    <submittedName>
        <fullName evidence="3">Uncharacterized protein</fullName>
    </submittedName>
</protein>
<evidence type="ECO:0000256" key="2">
    <source>
        <dbReference type="SAM" id="Phobius"/>
    </source>
</evidence>
<keyword evidence="4" id="KW-1185">Reference proteome</keyword>